<feature type="compositionally biased region" description="Gly residues" evidence="1">
    <location>
        <begin position="520"/>
        <end position="535"/>
    </location>
</feature>
<feature type="compositionally biased region" description="Gly residues" evidence="1">
    <location>
        <begin position="327"/>
        <end position="338"/>
    </location>
</feature>
<organism evidence="2 3">
    <name type="scientific">Propioniferax innocua</name>
    <dbReference type="NCBI Taxonomy" id="1753"/>
    <lineage>
        <taxon>Bacteria</taxon>
        <taxon>Bacillati</taxon>
        <taxon>Actinomycetota</taxon>
        <taxon>Actinomycetes</taxon>
        <taxon>Propionibacteriales</taxon>
        <taxon>Propionibacteriaceae</taxon>
        <taxon>Propioniferax</taxon>
    </lineage>
</organism>
<dbReference type="EMBL" id="VFOR01000001">
    <property type="protein sequence ID" value="TQL63406.1"/>
    <property type="molecule type" value="Genomic_DNA"/>
</dbReference>
<proteinExistence type="predicted"/>
<feature type="region of interest" description="Disordered" evidence="1">
    <location>
        <begin position="271"/>
        <end position="578"/>
    </location>
</feature>
<dbReference type="RefSeq" id="WP_142093131.1">
    <property type="nucleotide sequence ID" value="NZ_BAAAMD010000002.1"/>
</dbReference>
<feature type="compositionally biased region" description="Polar residues" evidence="1">
    <location>
        <begin position="391"/>
        <end position="411"/>
    </location>
</feature>
<name>A0A542ZSZ6_9ACTN</name>
<feature type="compositionally biased region" description="Basic and acidic residues" evidence="1">
    <location>
        <begin position="418"/>
        <end position="428"/>
    </location>
</feature>
<feature type="compositionally biased region" description="Gly residues" evidence="1">
    <location>
        <begin position="632"/>
        <end position="645"/>
    </location>
</feature>
<protein>
    <recommendedName>
        <fullName evidence="4">PPE family protein</fullName>
    </recommendedName>
</protein>
<sequence length="685" mass="67325">MPESTTTAPMSMVCTPEGNLDTSYTQRQGLARIGSVARTSLSDSETAWRETASAAQDVARLIRERLDSLLGTEGWSGRGADAFRSMLDDDLLAHLDAYAESAEAMAENLKPITSSADSAAETASSNDVPWDVDVAWSVERVDPERSLWGHLDEFFTGDDDAYEEAKENAPYNVLNGGRSVVREVEKNTWEQIRAQSQAAAMPAEYAATGTPVSSEVNQFDHAMESLGLNSAQRSAVQAAASDTDAQLAAFKPAEIKEFSFRGGRYAAETPTGVAPDVAPSSVAPSASGGSPTGTSPIPASAGNGFGDGPGAALPGAGGPNTDLPGTNGPGLNGPGLNGPGLNDPGLNDPGLNDPGLNDTGPQVSGPEMDVPGAFGPDATVPGGMPPGVSNPDPSISPGTSISPDTSISPHNDTLPGVDLDHDGPRDPQKIGVPPTTVEAGAPTAPTGPMPGTISPNGPLVGTPHPITGPGAGAPTLTPGVPGLTPLSSGGAMSHGGTGTTPQPHAMGGHPASVRGAQGSSFGGSGAGTRVGGFGFGNTAHGNSGPGSGPGNAAGRGHLPGGSGSSTGPGTAAIKGPLAGGSGTGFGGSGAGASPVVGRGTSFTTGPLGRGIVNPGMVGPMAGPGGAPGAGGVGGAGGIGGAGGAGAPMAPMGARGGGRNTEEKSQTRVNNWLEEDQETWEAAARD</sequence>
<gene>
    <name evidence="2" type="ORF">FB460_1218</name>
</gene>
<feature type="compositionally biased region" description="Low complexity" evidence="1">
    <location>
        <begin position="272"/>
        <end position="301"/>
    </location>
</feature>
<dbReference type="AlphaFoldDB" id="A0A542ZSZ6"/>
<dbReference type="OrthoDB" id="3732591at2"/>
<feature type="region of interest" description="Disordered" evidence="1">
    <location>
        <begin position="1"/>
        <end position="20"/>
    </location>
</feature>
<dbReference type="Proteomes" id="UP000316196">
    <property type="component" value="Unassembled WGS sequence"/>
</dbReference>
<reference evidence="2 3" key="1">
    <citation type="submission" date="2019-06" db="EMBL/GenBank/DDBJ databases">
        <title>Sequencing the genomes of 1000 actinobacteria strains.</title>
        <authorList>
            <person name="Klenk H.-P."/>
        </authorList>
    </citation>
    <scope>NUCLEOTIDE SEQUENCE [LARGE SCALE GENOMIC DNA]</scope>
    <source>
        <strain evidence="2 3">DSM 8251</strain>
    </source>
</reference>
<evidence type="ECO:0000313" key="2">
    <source>
        <dbReference type="EMBL" id="TQL63406.1"/>
    </source>
</evidence>
<evidence type="ECO:0000313" key="3">
    <source>
        <dbReference type="Proteomes" id="UP000316196"/>
    </source>
</evidence>
<feature type="region of interest" description="Disordered" evidence="1">
    <location>
        <begin position="632"/>
        <end position="685"/>
    </location>
</feature>
<keyword evidence="3" id="KW-1185">Reference proteome</keyword>
<comment type="caution">
    <text evidence="2">The sequence shown here is derived from an EMBL/GenBank/DDBJ whole genome shotgun (WGS) entry which is preliminary data.</text>
</comment>
<evidence type="ECO:0008006" key="4">
    <source>
        <dbReference type="Google" id="ProtNLM"/>
    </source>
</evidence>
<feature type="compositionally biased region" description="Low complexity" evidence="1">
    <location>
        <begin position="461"/>
        <end position="486"/>
    </location>
</feature>
<feature type="compositionally biased region" description="Low complexity" evidence="1">
    <location>
        <begin position="433"/>
        <end position="452"/>
    </location>
</feature>
<feature type="compositionally biased region" description="Low complexity" evidence="1">
    <location>
        <begin position="339"/>
        <end position="358"/>
    </location>
</feature>
<accession>A0A542ZSZ6</accession>
<feature type="compositionally biased region" description="Gly residues" evidence="1">
    <location>
        <begin position="543"/>
        <end position="566"/>
    </location>
</feature>
<evidence type="ECO:0000256" key="1">
    <source>
        <dbReference type="SAM" id="MobiDB-lite"/>
    </source>
</evidence>